<dbReference type="Proteomes" id="UP000580250">
    <property type="component" value="Unassembled WGS sequence"/>
</dbReference>
<organism evidence="1 2">
    <name type="scientific">Meloidogyne enterolobii</name>
    <name type="common">Root-knot nematode worm</name>
    <name type="synonym">Meloidogyne mayaguensis</name>
    <dbReference type="NCBI Taxonomy" id="390850"/>
    <lineage>
        <taxon>Eukaryota</taxon>
        <taxon>Metazoa</taxon>
        <taxon>Ecdysozoa</taxon>
        <taxon>Nematoda</taxon>
        <taxon>Chromadorea</taxon>
        <taxon>Rhabditida</taxon>
        <taxon>Tylenchina</taxon>
        <taxon>Tylenchomorpha</taxon>
        <taxon>Tylenchoidea</taxon>
        <taxon>Meloidogynidae</taxon>
        <taxon>Meloidogyninae</taxon>
        <taxon>Meloidogyne</taxon>
    </lineage>
</organism>
<comment type="caution">
    <text evidence="1">The sequence shown here is derived from an EMBL/GenBank/DDBJ whole genome shotgun (WGS) entry which is preliminary data.</text>
</comment>
<dbReference type="EMBL" id="CAJEWN010001544">
    <property type="protein sequence ID" value="CAD2198298.1"/>
    <property type="molecule type" value="Genomic_DNA"/>
</dbReference>
<proteinExistence type="predicted"/>
<name>A0A6V7XG98_MELEN</name>
<accession>A0A6V7XG98</accession>
<reference evidence="1 2" key="1">
    <citation type="submission" date="2020-08" db="EMBL/GenBank/DDBJ databases">
        <authorList>
            <person name="Koutsovoulos G."/>
            <person name="Danchin GJ E."/>
        </authorList>
    </citation>
    <scope>NUCLEOTIDE SEQUENCE [LARGE SCALE GENOMIC DNA]</scope>
</reference>
<sequence>MNEVKRNNKTLPEDEVYIATYSSLFKANSLTGSGKRKITIEDYDKVLTDIGFVPRLKFPPASVKFVEK</sequence>
<evidence type="ECO:0000313" key="1">
    <source>
        <dbReference type="EMBL" id="CAD2198298.1"/>
    </source>
</evidence>
<dbReference type="AlphaFoldDB" id="A0A6V7XG98"/>
<gene>
    <name evidence="1" type="ORF">MENT_LOCUS51595</name>
</gene>
<protein>
    <submittedName>
        <fullName evidence="1">Uncharacterized protein</fullName>
    </submittedName>
</protein>
<evidence type="ECO:0000313" key="2">
    <source>
        <dbReference type="Proteomes" id="UP000580250"/>
    </source>
</evidence>